<comment type="caution">
    <text evidence="12">The sequence shown here is derived from an EMBL/GenBank/DDBJ whole genome shotgun (WGS) entry which is preliminary data.</text>
</comment>
<dbReference type="FunFam" id="3.40.50.300:FF:000973">
    <property type="entry name" value="Multidrug resistance-associated protein 4"/>
    <property type="match status" value="1"/>
</dbReference>
<dbReference type="FunFam" id="1.20.1560.10:FF:000026">
    <property type="entry name" value="Multidrug resistance-associated protein lethal(2)03659"/>
    <property type="match status" value="1"/>
</dbReference>
<evidence type="ECO:0000256" key="6">
    <source>
        <dbReference type="ARBA" id="ARBA00022840"/>
    </source>
</evidence>
<dbReference type="InterPro" id="IPR036640">
    <property type="entry name" value="ABC1_TM_sf"/>
</dbReference>
<keyword evidence="7 9" id="KW-1133">Transmembrane helix</keyword>
<feature type="domain" description="ABC transmembrane type-1" evidence="11">
    <location>
        <begin position="97"/>
        <end position="379"/>
    </location>
</feature>
<feature type="domain" description="ABC transmembrane type-1" evidence="11">
    <location>
        <begin position="677"/>
        <end position="973"/>
    </location>
</feature>
<dbReference type="AlphaFoldDB" id="A0AAN7VNE3"/>
<evidence type="ECO:0000256" key="4">
    <source>
        <dbReference type="ARBA" id="ARBA00022737"/>
    </source>
</evidence>
<protein>
    <submittedName>
        <fullName evidence="12">Uncharacterized protein</fullName>
    </submittedName>
</protein>
<feature type="transmembrane region" description="Helical" evidence="9">
    <location>
        <begin position="943"/>
        <end position="965"/>
    </location>
</feature>
<organism evidence="12 13">
    <name type="scientific">Pyrocoelia pectoralis</name>
    <dbReference type="NCBI Taxonomy" id="417401"/>
    <lineage>
        <taxon>Eukaryota</taxon>
        <taxon>Metazoa</taxon>
        <taxon>Ecdysozoa</taxon>
        <taxon>Arthropoda</taxon>
        <taxon>Hexapoda</taxon>
        <taxon>Insecta</taxon>
        <taxon>Pterygota</taxon>
        <taxon>Neoptera</taxon>
        <taxon>Endopterygota</taxon>
        <taxon>Coleoptera</taxon>
        <taxon>Polyphaga</taxon>
        <taxon>Elateriformia</taxon>
        <taxon>Elateroidea</taxon>
        <taxon>Lampyridae</taxon>
        <taxon>Lampyrinae</taxon>
        <taxon>Pyrocoelia</taxon>
    </lineage>
</organism>
<feature type="transmembrane region" description="Helical" evidence="9">
    <location>
        <begin position="139"/>
        <end position="160"/>
    </location>
</feature>
<dbReference type="GO" id="GO:0016020">
    <property type="term" value="C:membrane"/>
    <property type="evidence" value="ECO:0007669"/>
    <property type="project" value="UniProtKB-SubCell"/>
</dbReference>
<keyword evidence="8 9" id="KW-0472">Membrane</keyword>
<dbReference type="PANTHER" id="PTHR24223:SF324">
    <property type="entry name" value="LD17001P"/>
    <property type="match status" value="1"/>
</dbReference>
<dbReference type="GO" id="GO:0005524">
    <property type="term" value="F:ATP binding"/>
    <property type="evidence" value="ECO:0007669"/>
    <property type="project" value="UniProtKB-KW"/>
</dbReference>
<feature type="transmembrane region" description="Helical" evidence="9">
    <location>
        <begin position="814"/>
        <end position="842"/>
    </location>
</feature>
<feature type="domain" description="ABC transporter" evidence="10">
    <location>
        <begin position="397"/>
        <end position="631"/>
    </location>
</feature>
<dbReference type="GO" id="GO:0016887">
    <property type="term" value="F:ATP hydrolysis activity"/>
    <property type="evidence" value="ECO:0007669"/>
    <property type="project" value="InterPro"/>
</dbReference>
<evidence type="ECO:0000259" key="10">
    <source>
        <dbReference type="PROSITE" id="PS50893"/>
    </source>
</evidence>
<evidence type="ECO:0000256" key="8">
    <source>
        <dbReference type="ARBA" id="ARBA00023136"/>
    </source>
</evidence>
<feature type="transmembrane region" description="Helical" evidence="9">
    <location>
        <begin position="916"/>
        <end position="936"/>
    </location>
</feature>
<feature type="domain" description="ABC transporter" evidence="10">
    <location>
        <begin position="1005"/>
        <end position="1238"/>
    </location>
</feature>
<dbReference type="EMBL" id="JAVRBK010000003">
    <property type="protein sequence ID" value="KAK5646954.1"/>
    <property type="molecule type" value="Genomic_DNA"/>
</dbReference>
<keyword evidence="2" id="KW-0813">Transport</keyword>
<keyword evidence="6" id="KW-0067">ATP-binding</keyword>
<proteinExistence type="predicted"/>
<dbReference type="SUPFAM" id="SSF52540">
    <property type="entry name" value="P-loop containing nucleoside triphosphate hydrolases"/>
    <property type="match status" value="2"/>
</dbReference>
<dbReference type="SUPFAM" id="SSF90123">
    <property type="entry name" value="ABC transporter transmembrane region"/>
    <property type="match status" value="2"/>
</dbReference>
<dbReference type="GO" id="GO:0140359">
    <property type="term" value="F:ABC-type transporter activity"/>
    <property type="evidence" value="ECO:0007669"/>
    <property type="project" value="InterPro"/>
</dbReference>
<evidence type="ECO:0000259" key="11">
    <source>
        <dbReference type="PROSITE" id="PS50929"/>
    </source>
</evidence>
<evidence type="ECO:0000256" key="7">
    <source>
        <dbReference type="ARBA" id="ARBA00022989"/>
    </source>
</evidence>
<dbReference type="CDD" id="cd03250">
    <property type="entry name" value="ABCC_MRP_domain1"/>
    <property type="match status" value="1"/>
</dbReference>
<sequence length="1248" mass="140488">MNNTSKIKRKPNPRQNANPLSAVAFLYTLPTFVKGYKKPFDENDLYETITDLQSETLGNKVEILWNAELTRASQAGGRPSLLKVLISAFSFEYIVYGLLIAIVECLIRPAQAVLLGRLLLYYMPVVDVNSHTTHHEARLYAGGIVLMSFVRILLFHPLMVHTQLTGLKVKIACCSLIYRKALKLNNGAFNKTNVGQMVNLLSNDVTIFIKCALMLNYLWVGPVQCVIVTYLMYAEVGFSSIFGVVLIFLFIPMYYLLGNLASKYRSKAALRTDNRVSYMSEIIVGIKIIKMQAWEKLVTKLLASLRKLELKYTQLSLYVKAAYLSFDILIIPIVLYVTIIVYVLHNEIRADKVFTLMIFYNSLRLSMATFFPQALGLRGEALVSIRRINDFLLNTEIRFKNIPSTSDSIAIRIIDGNAKWKEDLTLKNINLTVKPRSLVAIIGPVGCGKSSLINVMLKELHLSSGNICINGTVSYASQDAWLFSGSVRDNILFGEKMDIARYNEVIRVCALDCDFNSLPFADHTILGGRGVSLSGGQKARINLARAVYRDADIYLLDEPFAAVDGHVGKEIFEKCIEGFLKEKTVLLVTHQLKYLKDVDRLIVLENGTISSENRWEEIENLTYPKDQGDFDDVAVNQHALANSVLTEEIVKEQKSIGSVSKSVYRRYITSFGHLSFVIVIILFLFTQILISGASYFLTYWVNMAQIEDMHTKQNNISNSSQIEPVQDSKNTYIYIYSIITIACIIIVSLRSYVFYNLSLKSSQKLHNRMFNNIIYGSMHFFNTNSQGRIINRFSQDMGTVDTQLPTVAIDTTQLLLSAFASVLLVAIVNYWLLIPTVIVGIICYGLKKFCLLTSRNIKRLEGVTRSPVFEHLSSSLQGLSTIRAFQAESALKEEFDAHQDLHSCCYHLFLTTSQGFGYFLDCICTIYLAIVTLSFVISNNEMLGGNVGLAITECLTVIGFLQWAVQQTAELENNMTSVERILEYDSIEQEDSSGTERVNFREGEIQFHNVSLKYAPDGQFILKNVSFKVSPGQKIGIIGRTGAGKSSIVNALLRLSYVSGDISIDNVNTRNLNLRALRSKMSVIPQDPTLFSGTLRQNLDPFEEYEDSDIWNVLDEVELKYFFASLPQGLSHVINQGGTNVSVGQRQLICLARAILRNNTILIMDEATANVDMETDNLIQRTIRKKFECCTVLTIAHRLETVMDSDKVLVINAGKVVEFDKPSVLLNNINGYFYKMVQKLRKNDHLTL</sequence>
<feature type="transmembrane region" description="Helical" evidence="9">
    <location>
        <begin position="207"/>
        <end position="232"/>
    </location>
</feature>
<dbReference type="FunFam" id="1.20.1560.10:FF:000014">
    <property type="entry name" value="Multidrug resistance-associated protein member 4"/>
    <property type="match status" value="1"/>
</dbReference>
<dbReference type="PROSITE" id="PS50893">
    <property type="entry name" value="ABC_TRANSPORTER_2"/>
    <property type="match status" value="2"/>
</dbReference>
<feature type="transmembrane region" description="Helical" evidence="9">
    <location>
        <begin position="321"/>
        <end position="345"/>
    </location>
</feature>
<dbReference type="PROSITE" id="PS00211">
    <property type="entry name" value="ABC_TRANSPORTER_1"/>
    <property type="match status" value="2"/>
</dbReference>
<dbReference type="InterPro" id="IPR017871">
    <property type="entry name" value="ABC_transporter-like_CS"/>
</dbReference>
<gene>
    <name evidence="12" type="ORF">RI129_005418</name>
</gene>
<dbReference type="Gene3D" id="3.40.50.300">
    <property type="entry name" value="P-loop containing nucleotide triphosphate hydrolases"/>
    <property type="match status" value="2"/>
</dbReference>
<evidence type="ECO:0000256" key="5">
    <source>
        <dbReference type="ARBA" id="ARBA00022741"/>
    </source>
</evidence>
<dbReference type="InterPro" id="IPR003593">
    <property type="entry name" value="AAA+_ATPase"/>
</dbReference>
<evidence type="ECO:0000313" key="13">
    <source>
        <dbReference type="Proteomes" id="UP001329430"/>
    </source>
</evidence>
<keyword evidence="5" id="KW-0547">Nucleotide-binding</keyword>
<feature type="transmembrane region" description="Helical" evidence="9">
    <location>
        <begin position="238"/>
        <end position="257"/>
    </location>
</feature>
<keyword evidence="3 9" id="KW-0812">Transmembrane</keyword>
<dbReference type="Pfam" id="PF00005">
    <property type="entry name" value="ABC_tran"/>
    <property type="match status" value="2"/>
</dbReference>
<dbReference type="InterPro" id="IPR011527">
    <property type="entry name" value="ABC1_TM_dom"/>
</dbReference>
<dbReference type="Pfam" id="PF00664">
    <property type="entry name" value="ABC_membrane"/>
    <property type="match status" value="2"/>
</dbReference>
<dbReference type="Proteomes" id="UP001329430">
    <property type="component" value="Chromosome 3"/>
</dbReference>
<evidence type="ECO:0000256" key="9">
    <source>
        <dbReference type="SAM" id="Phobius"/>
    </source>
</evidence>
<reference evidence="12 13" key="1">
    <citation type="journal article" date="2024" name="Insects">
        <title>An Improved Chromosome-Level Genome Assembly of the Firefly Pyrocoelia pectoralis.</title>
        <authorList>
            <person name="Fu X."/>
            <person name="Meyer-Rochow V.B."/>
            <person name="Ballantyne L."/>
            <person name="Zhu X."/>
        </authorList>
    </citation>
    <scope>NUCLEOTIDE SEQUENCE [LARGE SCALE GENOMIC DNA]</scope>
    <source>
        <strain evidence="12">XCY_ONT2</strain>
    </source>
</reference>
<dbReference type="PROSITE" id="PS50929">
    <property type="entry name" value="ABC_TM1F"/>
    <property type="match status" value="2"/>
</dbReference>
<evidence type="ECO:0000313" key="12">
    <source>
        <dbReference type="EMBL" id="KAK5646954.1"/>
    </source>
</evidence>
<feature type="transmembrane region" description="Helical" evidence="9">
    <location>
        <begin position="733"/>
        <end position="755"/>
    </location>
</feature>
<dbReference type="InterPro" id="IPR050173">
    <property type="entry name" value="ABC_transporter_C-like"/>
</dbReference>
<evidence type="ECO:0000256" key="2">
    <source>
        <dbReference type="ARBA" id="ARBA00022448"/>
    </source>
</evidence>
<keyword evidence="13" id="KW-1185">Reference proteome</keyword>
<feature type="transmembrane region" description="Helical" evidence="9">
    <location>
        <begin position="93"/>
        <end position="119"/>
    </location>
</feature>
<name>A0AAN7VNE3_9COLE</name>
<feature type="transmembrane region" description="Helical" evidence="9">
    <location>
        <begin position="674"/>
        <end position="697"/>
    </location>
</feature>
<dbReference type="Gene3D" id="1.20.1560.10">
    <property type="entry name" value="ABC transporter type 1, transmembrane domain"/>
    <property type="match status" value="2"/>
</dbReference>
<dbReference type="CDD" id="cd03244">
    <property type="entry name" value="ABCC_MRP_domain2"/>
    <property type="match status" value="1"/>
</dbReference>
<dbReference type="InterPro" id="IPR027417">
    <property type="entry name" value="P-loop_NTPase"/>
</dbReference>
<evidence type="ECO:0000256" key="1">
    <source>
        <dbReference type="ARBA" id="ARBA00004141"/>
    </source>
</evidence>
<accession>A0AAN7VNE3</accession>
<dbReference type="FunFam" id="3.40.50.300:FF:000163">
    <property type="entry name" value="Multidrug resistance-associated protein member 4"/>
    <property type="match status" value="1"/>
</dbReference>
<dbReference type="SMART" id="SM00382">
    <property type="entry name" value="AAA"/>
    <property type="match status" value="2"/>
</dbReference>
<comment type="subcellular location">
    <subcellularLocation>
        <location evidence="1">Membrane</location>
        <topology evidence="1">Multi-pass membrane protein</topology>
    </subcellularLocation>
</comment>
<keyword evidence="4" id="KW-0677">Repeat</keyword>
<dbReference type="PANTHER" id="PTHR24223">
    <property type="entry name" value="ATP-BINDING CASSETTE SUB-FAMILY C"/>
    <property type="match status" value="1"/>
</dbReference>
<evidence type="ECO:0000256" key="3">
    <source>
        <dbReference type="ARBA" id="ARBA00022692"/>
    </source>
</evidence>
<dbReference type="InterPro" id="IPR003439">
    <property type="entry name" value="ABC_transporter-like_ATP-bd"/>
</dbReference>